<accession>A0ABD3QH91</accession>
<dbReference type="PANTHER" id="PTHR46481:SF9">
    <property type="entry name" value="ZINC FINGER BED DOMAIN-CONTAINING PROTEIN 1-LIKE"/>
    <property type="match status" value="1"/>
</dbReference>
<evidence type="ECO:0000313" key="3">
    <source>
        <dbReference type="EMBL" id="KAL3799186.1"/>
    </source>
</evidence>
<dbReference type="Pfam" id="PF05699">
    <property type="entry name" value="Dimer_Tnp_hAT"/>
    <property type="match status" value="1"/>
</dbReference>
<feature type="domain" description="HAT C-terminal dimerisation" evidence="2">
    <location>
        <begin position="230"/>
        <end position="292"/>
    </location>
</feature>
<sequence length="346" mass="39642">MTITAQEWKIYYQIEVALKTMGFWQRVLEGEKYVTGSLVPVAIYTIRQSFLQVIASEATEDVVKVLTRILLNDFDRRYHPTTQGQLKYEREALVGHGNRYISIHPYFFKAAFLDPQTHHFLREIMEADNFNQLKSDILNEAVGSLSMATSSDDPNNLEESSDPLEAPPANMLDILLNGIGGGGGMTTPNDQVNTAATAKQVCENEMYQLLLGNDFKMNMQNIEKTAYNCPLSWWKSSAHRFKNFESLAVKYLAIPATSAPSERIWSRAARVLTVTRNRMSEEVTSAMMYCRENKELLHKYYAEVARERMHPDDHHLIQRQQDLLPTFENEEEADSKLMLSDEDNKL</sequence>
<evidence type="ECO:0000259" key="2">
    <source>
        <dbReference type="Pfam" id="PF05699"/>
    </source>
</evidence>
<keyword evidence="4" id="KW-1185">Reference proteome</keyword>
<evidence type="ECO:0000313" key="4">
    <source>
        <dbReference type="Proteomes" id="UP001530315"/>
    </source>
</evidence>
<proteinExistence type="predicted"/>
<evidence type="ECO:0000256" key="1">
    <source>
        <dbReference type="SAM" id="MobiDB-lite"/>
    </source>
</evidence>
<dbReference type="PANTHER" id="PTHR46481">
    <property type="entry name" value="ZINC FINGER BED DOMAIN-CONTAINING PROTEIN 4"/>
    <property type="match status" value="1"/>
</dbReference>
<dbReference type="Proteomes" id="UP001530315">
    <property type="component" value="Unassembled WGS sequence"/>
</dbReference>
<gene>
    <name evidence="3" type="ORF">ACHAW5_005463</name>
</gene>
<dbReference type="InterPro" id="IPR008906">
    <property type="entry name" value="HATC_C_dom"/>
</dbReference>
<organism evidence="3 4">
    <name type="scientific">Stephanodiscus triporus</name>
    <dbReference type="NCBI Taxonomy" id="2934178"/>
    <lineage>
        <taxon>Eukaryota</taxon>
        <taxon>Sar</taxon>
        <taxon>Stramenopiles</taxon>
        <taxon>Ochrophyta</taxon>
        <taxon>Bacillariophyta</taxon>
        <taxon>Coscinodiscophyceae</taxon>
        <taxon>Thalassiosirophycidae</taxon>
        <taxon>Stephanodiscales</taxon>
        <taxon>Stephanodiscaceae</taxon>
        <taxon>Stephanodiscus</taxon>
    </lineage>
</organism>
<comment type="caution">
    <text evidence="3">The sequence shown here is derived from an EMBL/GenBank/DDBJ whole genome shotgun (WGS) entry which is preliminary data.</text>
</comment>
<dbReference type="AlphaFoldDB" id="A0ABD3QH91"/>
<dbReference type="EMBL" id="JALLAZ020000267">
    <property type="protein sequence ID" value="KAL3799186.1"/>
    <property type="molecule type" value="Genomic_DNA"/>
</dbReference>
<protein>
    <recommendedName>
        <fullName evidence="2">HAT C-terminal dimerisation domain-containing protein</fullName>
    </recommendedName>
</protein>
<name>A0ABD3QH91_9STRA</name>
<feature type="region of interest" description="Disordered" evidence="1">
    <location>
        <begin position="146"/>
        <end position="166"/>
    </location>
</feature>
<reference evidence="3 4" key="1">
    <citation type="submission" date="2024-10" db="EMBL/GenBank/DDBJ databases">
        <title>Updated reference genomes for cyclostephanoid diatoms.</title>
        <authorList>
            <person name="Roberts W.R."/>
            <person name="Alverson A.J."/>
        </authorList>
    </citation>
    <scope>NUCLEOTIDE SEQUENCE [LARGE SCALE GENOMIC DNA]</scope>
    <source>
        <strain evidence="3 4">AJA276-08</strain>
    </source>
</reference>
<dbReference type="SUPFAM" id="SSF53098">
    <property type="entry name" value="Ribonuclease H-like"/>
    <property type="match status" value="1"/>
</dbReference>
<dbReference type="InterPro" id="IPR052035">
    <property type="entry name" value="ZnF_BED_domain_contain"/>
</dbReference>
<dbReference type="InterPro" id="IPR012337">
    <property type="entry name" value="RNaseH-like_sf"/>
</dbReference>